<keyword evidence="4 9" id="KW-0068">Autocatalytic cleavage</keyword>
<evidence type="ECO:0000256" key="11">
    <source>
        <dbReference type="PIRSR" id="PIRSR006246-2"/>
    </source>
</evidence>
<comment type="similarity">
    <text evidence="9">Belongs to the PanD family.</text>
</comment>
<dbReference type="NCBIfam" id="TIGR00223">
    <property type="entry name" value="panD"/>
    <property type="match status" value="1"/>
</dbReference>
<feature type="chain" id="PRO_5014002082" description="Aspartate 1-decarboxylase alpha chain" evidence="9 13">
    <location>
        <begin position="25"/>
        <end position="124"/>
    </location>
</feature>
<feature type="modified residue" description="Pyruvic acid (Ser)" evidence="9 12">
    <location>
        <position position="25"/>
    </location>
</feature>
<dbReference type="InterPro" id="IPR009010">
    <property type="entry name" value="Asp_de-COase-like_dom_sf"/>
</dbReference>
<proteinExistence type="inferred from homology"/>
<dbReference type="AlphaFoldDB" id="A0A1E3G2H5"/>
<dbReference type="STRING" id="1008305.A4H02_08550"/>
<comment type="pathway">
    <text evidence="9">Cofactor biosynthesis; (R)-pantothenate biosynthesis; beta-alanine from L-aspartate: step 1/1.</text>
</comment>
<protein>
    <recommendedName>
        <fullName evidence="9">Aspartate 1-decarboxylase</fullName>
        <ecNumber evidence="9">4.1.1.11</ecNumber>
    </recommendedName>
    <alternativeName>
        <fullName evidence="9">Aspartate alpha-decarboxylase</fullName>
    </alternativeName>
    <component>
        <recommendedName>
            <fullName evidence="9">Aspartate 1-decarboxylase beta chain</fullName>
        </recommendedName>
    </component>
    <component>
        <recommendedName>
            <fullName evidence="9">Aspartate 1-decarboxylase alpha chain</fullName>
        </recommendedName>
    </component>
</protein>
<comment type="function">
    <text evidence="9">Catalyzes the pyruvoyl-dependent decarboxylation of aspartate to produce beta-alanine.</text>
</comment>
<accession>A0A1E3G2H5</accession>
<dbReference type="SUPFAM" id="SSF50692">
    <property type="entry name" value="ADC-like"/>
    <property type="match status" value="1"/>
</dbReference>
<dbReference type="GO" id="GO:0006523">
    <property type="term" value="P:alanine biosynthetic process"/>
    <property type="evidence" value="ECO:0007669"/>
    <property type="project" value="InterPro"/>
</dbReference>
<evidence type="ECO:0000256" key="3">
    <source>
        <dbReference type="ARBA" id="ARBA00022793"/>
    </source>
</evidence>
<dbReference type="PANTHER" id="PTHR21012:SF0">
    <property type="entry name" value="ASPARTATE 1-DECARBOXYLASE"/>
    <property type="match status" value="1"/>
</dbReference>
<gene>
    <name evidence="9" type="primary">panD</name>
    <name evidence="14" type="ORF">A4H02_08550</name>
</gene>
<feature type="binding site" evidence="9 11">
    <location>
        <begin position="73"/>
        <end position="75"/>
    </location>
    <ligand>
        <name>substrate</name>
    </ligand>
</feature>
<dbReference type="GO" id="GO:0005829">
    <property type="term" value="C:cytosol"/>
    <property type="evidence" value="ECO:0007669"/>
    <property type="project" value="TreeGrafter"/>
</dbReference>
<evidence type="ECO:0000256" key="2">
    <source>
        <dbReference type="ARBA" id="ARBA00022655"/>
    </source>
</evidence>
<dbReference type="CDD" id="cd06919">
    <property type="entry name" value="Asp_decarbox"/>
    <property type="match status" value="1"/>
</dbReference>
<dbReference type="RefSeq" id="WP_069293764.1">
    <property type="nucleotide sequence ID" value="NZ_CP140110.1"/>
</dbReference>
<feature type="active site" description="Schiff-base intermediate with substrate; via pyruvic acid" evidence="9 10">
    <location>
        <position position="25"/>
    </location>
</feature>
<feature type="chain" id="PRO_5014002088" description="Aspartate 1-decarboxylase beta chain" evidence="9 13">
    <location>
        <begin position="1"/>
        <end position="24"/>
    </location>
</feature>
<evidence type="ECO:0000256" key="9">
    <source>
        <dbReference type="HAMAP-Rule" id="MF_00446"/>
    </source>
</evidence>
<keyword evidence="3 9" id="KW-0210">Decarboxylase</keyword>
<evidence type="ECO:0000256" key="6">
    <source>
        <dbReference type="ARBA" id="ARBA00023239"/>
    </source>
</evidence>
<dbReference type="PIRSF" id="PIRSF006246">
    <property type="entry name" value="Asp_decarbox"/>
    <property type="match status" value="1"/>
</dbReference>
<keyword evidence="8 9" id="KW-0670">Pyruvate</keyword>
<reference evidence="15" key="1">
    <citation type="submission" date="2016-04" db="EMBL/GenBank/DDBJ databases">
        <title>The genome sequence project of a novel Fervidobacterium isolate from a hot spring in Thailand.</title>
        <authorList>
            <person name="Gonzalez J.M."/>
            <person name="Cuecas A."/>
            <person name="Kanoksilapatham W."/>
        </authorList>
    </citation>
    <scope>NUCLEOTIDE SEQUENCE [LARGE SCALE GENOMIC DNA]</scope>
    <source>
        <strain evidence="15">FC2004</strain>
    </source>
</reference>
<comment type="catalytic activity">
    <reaction evidence="9">
        <text>L-aspartate + H(+) = beta-alanine + CO2</text>
        <dbReference type="Rhea" id="RHEA:19497"/>
        <dbReference type="ChEBI" id="CHEBI:15378"/>
        <dbReference type="ChEBI" id="CHEBI:16526"/>
        <dbReference type="ChEBI" id="CHEBI:29991"/>
        <dbReference type="ChEBI" id="CHEBI:57966"/>
        <dbReference type="EC" id="4.1.1.11"/>
    </reaction>
</comment>
<evidence type="ECO:0000256" key="10">
    <source>
        <dbReference type="PIRSR" id="PIRSR006246-1"/>
    </source>
</evidence>
<evidence type="ECO:0000256" key="1">
    <source>
        <dbReference type="ARBA" id="ARBA00022490"/>
    </source>
</evidence>
<evidence type="ECO:0000256" key="12">
    <source>
        <dbReference type="PIRSR" id="PIRSR006246-3"/>
    </source>
</evidence>
<dbReference type="PANTHER" id="PTHR21012">
    <property type="entry name" value="ASPARTATE 1-DECARBOXYLASE"/>
    <property type="match status" value="1"/>
</dbReference>
<dbReference type="EMBL" id="LWAF01000017">
    <property type="protein sequence ID" value="ODN29848.1"/>
    <property type="molecule type" value="Genomic_DNA"/>
</dbReference>
<dbReference type="UniPathway" id="UPA00028">
    <property type="reaction ID" value="UER00002"/>
</dbReference>
<organism evidence="14 15">
    <name type="scientific">Fervidobacterium thailandense</name>
    <dbReference type="NCBI Taxonomy" id="1008305"/>
    <lineage>
        <taxon>Bacteria</taxon>
        <taxon>Thermotogati</taxon>
        <taxon>Thermotogota</taxon>
        <taxon>Thermotogae</taxon>
        <taxon>Thermotogales</taxon>
        <taxon>Fervidobacteriaceae</taxon>
        <taxon>Fervidobacterium</taxon>
    </lineage>
</organism>
<comment type="subcellular location">
    <subcellularLocation>
        <location evidence="9">Cytoplasm</location>
    </subcellularLocation>
</comment>
<evidence type="ECO:0000256" key="5">
    <source>
        <dbReference type="ARBA" id="ARBA00023145"/>
    </source>
</evidence>
<dbReference type="GO" id="GO:0015940">
    <property type="term" value="P:pantothenate biosynthetic process"/>
    <property type="evidence" value="ECO:0007669"/>
    <property type="project" value="UniProtKB-UniRule"/>
</dbReference>
<evidence type="ECO:0000313" key="14">
    <source>
        <dbReference type="EMBL" id="ODN29848.1"/>
    </source>
</evidence>
<evidence type="ECO:0000313" key="15">
    <source>
        <dbReference type="Proteomes" id="UP000094570"/>
    </source>
</evidence>
<dbReference type="HAMAP" id="MF_00446">
    <property type="entry name" value="PanD"/>
    <property type="match status" value="1"/>
</dbReference>
<evidence type="ECO:0000256" key="13">
    <source>
        <dbReference type="PIRSR" id="PIRSR006246-5"/>
    </source>
</evidence>
<sequence length="124" mass="13889">MFEIMLKAKIHMARVTEKEIEYEGSIGIDEELLELSGIKVNELVLISDVENGNRFATYVIPEPRGSGKISLNGAAARLVEKGDRIIIMAFGLYEPTEYTGAKILILNDDNSVKEIRYSSTHEEK</sequence>
<feature type="binding site" evidence="9 11">
    <location>
        <position position="57"/>
    </location>
    <ligand>
        <name>substrate</name>
    </ligand>
</feature>
<comment type="cofactor">
    <cofactor evidence="9 10">
        <name>pyruvate</name>
        <dbReference type="ChEBI" id="CHEBI:15361"/>
    </cofactor>
    <text evidence="9 10">Binds 1 pyruvoyl group covalently per subunit.</text>
</comment>
<comment type="PTM">
    <text evidence="9 12">Is synthesized initially as an inactive proenzyme, which is activated by self-cleavage at a specific serine bond to produce a beta-subunit with a hydroxyl group at its C-terminus and an alpha-subunit with a pyruvoyl group at its N-terminus.</text>
</comment>
<keyword evidence="6 9" id="KW-0456">Lyase</keyword>
<keyword evidence="5 9" id="KW-0865">Zymogen</keyword>
<keyword evidence="7 9" id="KW-0704">Schiff base</keyword>
<evidence type="ECO:0000256" key="4">
    <source>
        <dbReference type="ARBA" id="ARBA00022813"/>
    </source>
</evidence>
<keyword evidence="15" id="KW-1185">Reference proteome</keyword>
<dbReference type="OrthoDB" id="9803983at2"/>
<dbReference type="EC" id="4.1.1.11" evidence="9"/>
<keyword evidence="1 9" id="KW-0963">Cytoplasm</keyword>
<comment type="subunit">
    <text evidence="9">Heterooctamer of four alpha and four beta subunits.</text>
</comment>
<dbReference type="Pfam" id="PF02261">
    <property type="entry name" value="Asp_decarbox"/>
    <property type="match status" value="1"/>
</dbReference>
<dbReference type="InterPro" id="IPR003190">
    <property type="entry name" value="Asp_decarbox"/>
</dbReference>
<comment type="caution">
    <text evidence="14">The sequence shown here is derived from an EMBL/GenBank/DDBJ whole genome shotgun (WGS) entry which is preliminary data.</text>
</comment>
<keyword evidence="2 9" id="KW-0566">Pantothenate biosynthesis</keyword>
<feature type="active site" description="Proton donor" evidence="9 10">
    <location>
        <position position="58"/>
    </location>
</feature>
<dbReference type="GO" id="GO:0004068">
    <property type="term" value="F:aspartate 1-decarboxylase activity"/>
    <property type="evidence" value="ECO:0007669"/>
    <property type="project" value="UniProtKB-UniRule"/>
</dbReference>
<name>A0A1E3G2H5_9BACT</name>
<dbReference type="Gene3D" id="2.40.40.20">
    <property type="match status" value="1"/>
</dbReference>
<evidence type="ECO:0000256" key="8">
    <source>
        <dbReference type="ARBA" id="ARBA00023317"/>
    </source>
</evidence>
<dbReference type="Proteomes" id="UP000094570">
    <property type="component" value="Unassembled WGS sequence"/>
</dbReference>
<evidence type="ECO:0000256" key="7">
    <source>
        <dbReference type="ARBA" id="ARBA00023270"/>
    </source>
</evidence>